<name>A0AC59ZYU5_RANTA</name>
<dbReference type="Proteomes" id="UP001162501">
    <property type="component" value="Chromosome 5"/>
</dbReference>
<evidence type="ECO:0000313" key="1">
    <source>
        <dbReference type="EMBL" id="CAN0530356.1"/>
    </source>
</evidence>
<protein>
    <submittedName>
        <fullName evidence="1">Uncharacterized protein</fullName>
    </submittedName>
</protein>
<dbReference type="EMBL" id="OX596089">
    <property type="protein sequence ID" value="CAN0530356.1"/>
    <property type="molecule type" value="Genomic_DNA"/>
</dbReference>
<evidence type="ECO:0000313" key="2">
    <source>
        <dbReference type="Proteomes" id="UP001162501"/>
    </source>
</evidence>
<reference evidence="1" key="1">
    <citation type="submission" date="2023-05" db="EMBL/GenBank/DDBJ databases">
        <authorList>
            <consortium name="ELIXIR-Norway"/>
        </authorList>
    </citation>
    <scope>NUCLEOTIDE SEQUENCE</scope>
</reference>
<proteinExistence type="predicted"/>
<accession>A0AC59ZYU5</accession>
<reference evidence="1" key="2">
    <citation type="submission" date="2025-03" db="EMBL/GenBank/DDBJ databases">
        <authorList>
            <consortium name="ELIXIR-Norway"/>
            <consortium name="Elixir Norway"/>
        </authorList>
    </citation>
    <scope>NUCLEOTIDE SEQUENCE</scope>
</reference>
<sequence>MCRSPGPQLCAAASPRPVCAPRQHGPGAGLLPQECSGLLGMPRRCQGEGGQGSQGWEAQGALGGQGQRDSSPAPGTGQLDAAHRQEVSSPIILSTPSLLHLCVYLSVGRKSRERTPSTPKEIREPSILHTPPRCPQGITTELFPRVLYVSGP</sequence>
<gene>
    <name evidence="1" type="ORF">MRATA1EN22A_LOCUS24561</name>
</gene>
<organism evidence="1 2">
    <name type="scientific">Rangifer tarandus platyrhynchus</name>
    <name type="common">Svalbard reindeer</name>
    <dbReference type="NCBI Taxonomy" id="3082113"/>
    <lineage>
        <taxon>Eukaryota</taxon>
        <taxon>Metazoa</taxon>
        <taxon>Chordata</taxon>
        <taxon>Craniata</taxon>
        <taxon>Vertebrata</taxon>
        <taxon>Euteleostomi</taxon>
        <taxon>Mammalia</taxon>
        <taxon>Eutheria</taxon>
        <taxon>Laurasiatheria</taxon>
        <taxon>Artiodactyla</taxon>
        <taxon>Ruminantia</taxon>
        <taxon>Pecora</taxon>
        <taxon>Cervidae</taxon>
        <taxon>Odocoileinae</taxon>
        <taxon>Rangifer</taxon>
    </lineage>
</organism>